<reference evidence="1 2" key="1">
    <citation type="submission" date="2024-05" db="EMBL/GenBank/DDBJ databases">
        <title>A draft genome resource for the thread blight pathogen Marasmius tenuissimus strain MS-2.</title>
        <authorList>
            <person name="Yulfo-Soto G.E."/>
            <person name="Baruah I.K."/>
            <person name="Amoako-Attah I."/>
            <person name="Bukari Y."/>
            <person name="Meinhardt L.W."/>
            <person name="Bailey B.A."/>
            <person name="Cohen S.P."/>
        </authorList>
    </citation>
    <scope>NUCLEOTIDE SEQUENCE [LARGE SCALE GENOMIC DNA]</scope>
    <source>
        <strain evidence="1 2">MS-2</strain>
    </source>
</reference>
<proteinExistence type="predicted"/>
<protein>
    <submittedName>
        <fullName evidence="1">Uncharacterized protein</fullName>
    </submittedName>
</protein>
<evidence type="ECO:0000313" key="2">
    <source>
        <dbReference type="Proteomes" id="UP001437256"/>
    </source>
</evidence>
<dbReference type="EMBL" id="JBBXMP010000265">
    <property type="protein sequence ID" value="KAL0058898.1"/>
    <property type="molecule type" value="Genomic_DNA"/>
</dbReference>
<gene>
    <name evidence="1" type="ORF">AAF712_014396</name>
</gene>
<comment type="caution">
    <text evidence="1">The sequence shown here is derived from an EMBL/GenBank/DDBJ whole genome shotgun (WGS) entry which is preliminary data.</text>
</comment>
<accession>A0ABR2ZC61</accession>
<organism evidence="1 2">
    <name type="scientific">Marasmius tenuissimus</name>
    <dbReference type="NCBI Taxonomy" id="585030"/>
    <lineage>
        <taxon>Eukaryota</taxon>
        <taxon>Fungi</taxon>
        <taxon>Dikarya</taxon>
        <taxon>Basidiomycota</taxon>
        <taxon>Agaricomycotina</taxon>
        <taxon>Agaricomycetes</taxon>
        <taxon>Agaricomycetidae</taxon>
        <taxon>Agaricales</taxon>
        <taxon>Marasmiineae</taxon>
        <taxon>Marasmiaceae</taxon>
        <taxon>Marasmius</taxon>
    </lineage>
</organism>
<evidence type="ECO:0000313" key="1">
    <source>
        <dbReference type="EMBL" id="KAL0058898.1"/>
    </source>
</evidence>
<keyword evidence="2" id="KW-1185">Reference proteome</keyword>
<sequence length="58" mass="6815">MGHHCDMYSPTQIRKVEHKLTGDLCALKYMNKGHYARKRAIESLVRERMLLSEVRLLS</sequence>
<dbReference type="Proteomes" id="UP001437256">
    <property type="component" value="Unassembled WGS sequence"/>
</dbReference>
<name>A0ABR2ZC61_9AGAR</name>
<dbReference type="Gene3D" id="3.30.200.20">
    <property type="entry name" value="Phosphorylase Kinase, domain 1"/>
    <property type="match status" value="1"/>
</dbReference>